<comment type="caution">
    <text evidence="3">The sequence shown here is derived from an EMBL/GenBank/DDBJ whole genome shotgun (WGS) entry which is preliminary data.</text>
</comment>
<evidence type="ECO:0000256" key="1">
    <source>
        <dbReference type="SAM" id="Phobius"/>
    </source>
</evidence>
<evidence type="ECO:0000259" key="2">
    <source>
        <dbReference type="Pfam" id="PF12164"/>
    </source>
</evidence>
<protein>
    <submittedName>
        <fullName evidence="3">Stage V sporulation protein AA</fullName>
    </submittedName>
</protein>
<accession>A0A317KZD9</accession>
<dbReference type="InterPro" id="IPR021997">
    <property type="entry name" value="SporV_AA"/>
</dbReference>
<feature type="transmembrane region" description="Helical" evidence="1">
    <location>
        <begin position="143"/>
        <end position="165"/>
    </location>
</feature>
<dbReference type="Gene3D" id="2.60.480.10">
    <property type="entry name" value="eubacterium ventriosum atcc domain"/>
    <property type="match status" value="1"/>
</dbReference>
<keyword evidence="1" id="KW-1133">Transmembrane helix</keyword>
<feature type="transmembrane region" description="Helical" evidence="1">
    <location>
        <begin position="96"/>
        <end position="119"/>
    </location>
</feature>
<evidence type="ECO:0000313" key="4">
    <source>
        <dbReference type="Proteomes" id="UP000245624"/>
    </source>
</evidence>
<dbReference type="Proteomes" id="UP000245624">
    <property type="component" value="Unassembled WGS sequence"/>
</dbReference>
<name>A0A317KZD9_9BACI</name>
<reference evidence="3 4" key="1">
    <citation type="submission" date="2018-05" db="EMBL/GenBank/DDBJ databases">
        <title>Genomic analysis of Gracilibacillus dipsosauri DD1 reveals novel features of a salt-tolerant amylase.</title>
        <authorList>
            <person name="Deutch C.E."/>
            <person name="Yang S."/>
        </authorList>
    </citation>
    <scope>NUCLEOTIDE SEQUENCE [LARGE SCALE GENOMIC DNA]</scope>
    <source>
        <strain evidence="3 4">DD1</strain>
    </source>
</reference>
<feature type="domain" description="Stage V sporulation protein AA" evidence="2">
    <location>
        <begin position="3"/>
        <end position="90"/>
    </location>
</feature>
<organism evidence="3 4">
    <name type="scientific">Gracilibacillus dipsosauri</name>
    <dbReference type="NCBI Taxonomy" id="178340"/>
    <lineage>
        <taxon>Bacteria</taxon>
        <taxon>Bacillati</taxon>
        <taxon>Bacillota</taxon>
        <taxon>Bacilli</taxon>
        <taxon>Bacillales</taxon>
        <taxon>Bacillaceae</taxon>
        <taxon>Gracilibacillus</taxon>
    </lineage>
</organism>
<dbReference type="RefSeq" id="WP_109984232.1">
    <property type="nucleotide sequence ID" value="NZ_JAJUIE010000002.1"/>
</dbReference>
<keyword evidence="1" id="KW-0472">Membrane</keyword>
<dbReference type="InterPro" id="IPR038548">
    <property type="entry name" value="SporV_AA_N_sf"/>
</dbReference>
<sequence>MEEKVYIRLRKKIRVKHNHLILLKDIAYLTGNISYLDKLDHLKIYQITEEDKNVSVIDGFHLLDKLIKAYPSLTFELVGPSQTIVEISKQKKQANILLVTAIWLLLFVGSAMAIINFHYDVSMQEVHQSLAYFFTGERVNKPLWIQIPYSIGLGLGMVLFFNHIFQKRFNEEPSPLEVEMFNYQQDLDTYLINHENVLNNRDNE</sequence>
<evidence type="ECO:0000313" key="3">
    <source>
        <dbReference type="EMBL" id="PWU68596.1"/>
    </source>
</evidence>
<dbReference type="EMBL" id="QGTD01000008">
    <property type="protein sequence ID" value="PWU68596.1"/>
    <property type="molecule type" value="Genomic_DNA"/>
</dbReference>
<keyword evidence="1" id="KW-0812">Transmembrane</keyword>
<keyword evidence="4" id="KW-1185">Reference proteome</keyword>
<dbReference type="OrthoDB" id="9782754at2"/>
<proteinExistence type="predicted"/>
<dbReference type="AlphaFoldDB" id="A0A317KZD9"/>
<gene>
    <name evidence="3" type="ORF">DLJ74_09180</name>
</gene>
<dbReference type="Pfam" id="PF12164">
    <property type="entry name" value="SporV_AA"/>
    <property type="match status" value="1"/>
</dbReference>